<comment type="caution">
    <text evidence="1">The sequence shown here is derived from an EMBL/GenBank/DDBJ whole genome shotgun (WGS) entry which is preliminary data.</text>
</comment>
<proteinExistence type="predicted"/>
<dbReference type="RefSeq" id="WP_188825047.1">
    <property type="nucleotide sequence ID" value="NZ_BMHH01000013.1"/>
</dbReference>
<name>A0A916WHF5_9HYPH</name>
<keyword evidence="2" id="KW-1185">Reference proteome</keyword>
<evidence type="ECO:0000313" key="2">
    <source>
        <dbReference type="Proteomes" id="UP000646478"/>
    </source>
</evidence>
<dbReference type="AlphaFoldDB" id="A0A916WHF5"/>
<reference evidence="1" key="2">
    <citation type="submission" date="2020-09" db="EMBL/GenBank/DDBJ databases">
        <authorList>
            <person name="Sun Q."/>
            <person name="Zhou Y."/>
        </authorList>
    </citation>
    <scope>NUCLEOTIDE SEQUENCE</scope>
    <source>
        <strain evidence="1">CGMCC 1.15082</strain>
    </source>
</reference>
<reference evidence="1" key="1">
    <citation type="journal article" date="2014" name="Int. J. Syst. Evol. Microbiol.">
        <title>Complete genome sequence of Corynebacterium casei LMG S-19264T (=DSM 44701T), isolated from a smear-ripened cheese.</title>
        <authorList>
            <consortium name="US DOE Joint Genome Institute (JGI-PGF)"/>
            <person name="Walter F."/>
            <person name="Albersmeier A."/>
            <person name="Kalinowski J."/>
            <person name="Ruckert C."/>
        </authorList>
    </citation>
    <scope>NUCLEOTIDE SEQUENCE</scope>
    <source>
        <strain evidence="1">CGMCC 1.15082</strain>
    </source>
</reference>
<evidence type="ECO:0000313" key="1">
    <source>
        <dbReference type="EMBL" id="GGB00076.1"/>
    </source>
</evidence>
<protein>
    <submittedName>
        <fullName evidence="1">Uncharacterized protein</fullName>
    </submittedName>
</protein>
<dbReference type="Proteomes" id="UP000646478">
    <property type="component" value="Unassembled WGS sequence"/>
</dbReference>
<sequence>MNTRARYEAQIKRSDARQNCLGQSELEDAIATLARRNGLSWFTDEQIAEIRDEMIAEEWRRRCLFNECARSWRPQKEAA</sequence>
<accession>A0A916WHF5</accession>
<gene>
    <name evidence="1" type="ORF">GCM10011491_30410</name>
</gene>
<organism evidence="1 2">
    <name type="scientific">Brucella endophytica</name>
    <dbReference type="NCBI Taxonomy" id="1963359"/>
    <lineage>
        <taxon>Bacteria</taxon>
        <taxon>Pseudomonadati</taxon>
        <taxon>Pseudomonadota</taxon>
        <taxon>Alphaproteobacteria</taxon>
        <taxon>Hyphomicrobiales</taxon>
        <taxon>Brucellaceae</taxon>
        <taxon>Brucella/Ochrobactrum group</taxon>
        <taxon>Brucella</taxon>
    </lineage>
</organism>
<dbReference type="EMBL" id="BMHH01000013">
    <property type="protein sequence ID" value="GGB00076.1"/>
    <property type="molecule type" value="Genomic_DNA"/>
</dbReference>